<gene>
    <name evidence="1" type="ORF">LV75_000223</name>
</gene>
<keyword evidence="2" id="KW-1185">Reference proteome</keyword>
<evidence type="ECO:0000313" key="2">
    <source>
        <dbReference type="Proteomes" id="UP001205185"/>
    </source>
</evidence>
<accession>A0ABT1I596</accession>
<name>A0ABT1I596_9PSEU</name>
<sequence>MQFYFGGCALEVFEIGDKITWGQYDLGEPGHRLVVTEGLGAPCPGCGGPHAPPPVYDPGTFDIFIEDDVITHARWSDGEFPFQLEPWRSDSLFFVLDDYPPSMGNWRDSPP</sequence>
<reference evidence="1 2" key="1">
    <citation type="submission" date="2022-06" db="EMBL/GenBank/DDBJ databases">
        <title>Genomic Encyclopedia of Archaeal and Bacterial Type Strains, Phase II (KMG-II): from individual species to whole genera.</title>
        <authorList>
            <person name="Goeker M."/>
        </authorList>
    </citation>
    <scope>NUCLEOTIDE SEQUENCE [LARGE SCALE GENOMIC DNA]</scope>
    <source>
        <strain evidence="1 2">DSM 44255</strain>
    </source>
</reference>
<comment type="caution">
    <text evidence="1">The sequence shown here is derived from an EMBL/GenBank/DDBJ whole genome shotgun (WGS) entry which is preliminary data.</text>
</comment>
<organism evidence="1 2">
    <name type="scientific">Actinokineospora diospyrosa</name>
    <dbReference type="NCBI Taxonomy" id="103728"/>
    <lineage>
        <taxon>Bacteria</taxon>
        <taxon>Bacillati</taxon>
        <taxon>Actinomycetota</taxon>
        <taxon>Actinomycetes</taxon>
        <taxon>Pseudonocardiales</taxon>
        <taxon>Pseudonocardiaceae</taxon>
        <taxon>Actinokineospora</taxon>
    </lineage>
</organism>
<dbReference type="Proteomes" id="UP001205185">
    <property type="component" value="Unassembled WGS sequence"/>
</dbReference>
<evidence type="ECO:0000313" key="1">
    <source>
        <dbReference type="EMBL" id="MCP2267741.1"/>
    </source>
</evidence>
<dbReference type="EMBL" id="JAMTCO010000001">
    <property type="protein sequence ID" value="MCP2267741.1"/>
    <property type="molecule type" value="Genomic_DNA"/>
</dbReference>
<proteinExistence type="predicted"/>
<dbReference type="RefSeq" id="WP_253884658.1">
    <property type="nucleotide sequence ID" value="NZ_BAAAVB010000002.1"/>
</dbReference>
<protein>
    <submittedName>
        <fullName evidence="1">Uncharacterized protein</fullName>
    </submittedName>
</protein>